<evidence type="ECO:0000313" key="7">
    <source>
        <dbReference type="Proteomes" id="UP000012073"/>
    </source>
</evidence>
<dbReference type="RefSeq" id="XP_005713089.1">
    <property type="nucleotide sequence ID" value="XM_005713032.1"/>
</dbReference>
<feature type="domain" description="ABC transporter" evidence="5">
    <location>
        <begin position="45"/>
        <end position="267"/>
    </location>
</feature>
<dbReference type="Gramene" id="CDF33286">
    <property type="protein sequence ID" value="CDF33286"/>
    <property type="gene ID" value="CHC_T00002066001"/>
</dbReference>
<dbReference type="InterPro" id="IPR017871">
    <property type="entry name" value="ABC_transporter-like_CS"/>
</dbReference>
<dbReference type="InterPro" id="IPR027417">
    <property type="entry name" value="P-loop_NTPase"/>
</dbReference>
<keyword evidence="4" id="KW-0067">ATP-binding</keyword>
<dbReference type="GeneID" id="17320802"/>
<keyword evidence="2" id="KW-0813">Transport</keyword>
<dbReference type="InterPro" id="IPR015856">
    <property type="entry name" value="ABC_transpr_CbiO/EcfA_su"/>
</dbReference>
<dbReference type="InterPro" id="IPR003593">
    <property type="entry name" value="AAA+_ATPase"/>
</dbReference>
<dbReference type="OrthoDB" id="6500128at2759"/>
<dbReference type="SUPFAM" id="SSF52540">
    <property type="entry name" value="P-loop containing nucleoside triphosphate hydrolases"/>
    <property type="match status" value="1"/>
</dbReference>
<dbReference type="GO" id="GO:0016020">
    <property type="term" value="C:membrane"/>
    <property type="evidence" value="ECO:0007669"/>
    <property type="project" value="InterPro"/>
</dbReference>
<dbReference type="PANTHER" id="PTHR43514">
    <property type="entry name" value="ABC TRANSPORTER I FAMILY MEMBER 10"/>
    <property type="match status" value="1"/>
</dbReference>
<evidence type="ECO:0000256" key="4">
    <source>
        <dbReference type="ARBA" id="ARBA00022840"/>
    </source>
</evidence>
<dbReference type="GO" id="GO:0055085">
    <property type="term" value="P:transmembrane transport"/>
    <property type="evidence" value="ECO:0007669"/>
    <property type="project" value="InterPro"/>
</dbReference>
<dbReference type="PROSITE" id="PS00211">
    <property type="entry name" value="ABC_TRANSPORTER_1"/>
    <property type="match status" value="1"/>
</dbReference>
<name>R7Q7C5_CHOCR</name>
<dbReference type="InterPro" id="IPR050334">
    <property type="entry name" value="Molybdenum_import_ModC"/>
</dbReference>
<dbReference type="KEGG" id="ccp:CHC_T00002066001"/>
<dbReference type="AlphaFoldDB" id="R7Q7C5"/>
<dbReference type="PROSITE" id="PS50893">
    <property type="entry name" value="ABC_TRANSPORTER_2"/>
    <property type="match status" value="1"/>
</dbReference>
<dbReference type="GO" id="GO:0005524">
    <property type="term" value="F:ATP binding"/>
    <property type="evidence" value="ECO:0007669"/>
    <property type="project" value="UniProtKB-KW"/>
</dbReference>
<evidence type="ECO:0000256" key="2">
    <source>
        <dbReference type="ARBA" id="ARBA00022448"/>
    </source>
</evidence>
<dbReference type="Proteomes" id="UP000012073">
    <property type="component" value="Unassembled WGS sequence"/>
</dbReference>
<dbReference type="CDD" id="cd03225">
    <property type="entry name" value="ABC_cobalt_CbiO_domain1"/>
    <property type="match status" value="1"/>
</dbReference>
<dbReference type="OMA" id="NKPHDAQ"/>
<dbReference type="SMART" id="SM00382">
    <property type="entry name" value="AAA"/>
    <property type="match status" value="1"/>
</dbReference>
<evidence type="ECO:0000256" key="1">
    <source>
        <dbReference type="ARBA" id="ARBA00014334"/>
    </source>
</evidence>
<protein>
    <recommendedName>
        <fullName evidence="1">Probable ATP-dependent transporter ycf16</fullName>
    </recommendedName>
</protein>
<dbReference type="InterPro" id="IPR003439">
    <property type="entry name" value="ABC_transporter-like_ATP-bd"/>
</dbReference>
<evidence type="ECO:0000256" key="3">
    <source>
        <dbReference type="ARBA" id="ARBA00022741"/>
    </source>
</evidence>
<keyword evidence="3" id="KW-0547">Nucleotide-binding</keyword>
<reference evidence="7" key="1">
    <citation type="journal article" date="2013" name="Proc. Natl. Acad. Sci. U.S.A.">
        <title>Genome structure and metabolic features in the red seaweed Chondrus crispus shed light on evolution of the Archaeplastida.</title>
        <authorList>
            <person name="Collen J."/>
            <person name="Porcel B."/>
            <person name="Carre W."/>
            <person name="Ball S.G."/>
            <person name="Chaparro C."/>
            <person name="Tonon T."/>
            <person name="Barbeyron T."/>
            <person name="Michel G."/>
            <person name="Noel B."/>
            <person name="Valentin K."/>
            <person name="Elias M."/>
            <person name="Artiguenave F."/>
            <person name="Arun A."/>
            <person name="Aury J.M."/>
            <person name="Barbosa-Neto J.F."/>
            <person name="Bothwell J.H."/>
            <person name="Bouget F.Y."/>
            <person name="Brillet L."/>
            <person name="Cabello-Hurtado F."/>
            <person name="Capella-Gutierrez S."/>
            <person name="Charrier B."/>
            <person name="Cladiere L."/>
            <person name="Cock J.M."/>
            <person name="Coelho S.M."/>
            <person name="Colleoni C."/>
            <person name="Czjzek M."/>
            <person name="Da Silva C."/>
            <person name="Delage L."/>
            <person name="Denoeud F."/>
            <person name="Deschamps P."/>
            <person name="Dittami S.M."/>
            <person name="Gabaldon T."/>
            <person name="Gachon C.M."/>
            <person name="Groisillier A."/>
            <person name="Herve C."/>
            <person name="Jabbari K."/>
            <person name="Katinka M."/>
            <person name="Kloareg B."/>
            <person name="Kowalczyk N."/>
            <person name="Labadie K."/>
            <person name="Leblanc C."/>
            <person name="Lopez P.J."/>
            <person name="McLachlan D.H."/>
            <person name="Meslet-Cladiere L."/>
            <person name="Moustafa A."/>
            <person name="Nehr Z."/>
            <person name="Nyvall Collen P."/>
            <person name="Panaud O."/>
            <person name="Partensky F."/>
            <person name="Poulain J."/>
            <person name="Rensing S.A."/>
            <person name="Rousvoal S."/>
            <person name="Samson G."/>
            <person name="Symeonidi A."/>
            <person name="Weissenbach J."/>
            <person name="Zambounis A."/>
            <person name="Wincker P."/>
            <person name="Boyen C."/>
        </authorList>
    </citation>
    <scope>NUCLEOTIDE SEQUENCE [LARGE SCALE GENOMIC DNA]</scope>
    <source>
        <strain evidence="7">cv. Stackhouse</strain>
    </source>
</reference>
<organism evidence="6 7">
    <name type="scientific">Chondrus crispus</name>
    <name type="common">Carrageen Irish moss</name>
    <name type="synonym">Polymorpha crispa</name>
    <dbReference type="NCBI Taxonomy" id="2769"/>
    <lineage>
        <taxon>Eukaryota</taxon>
        <taxon>Rhodophyta</taxon>
        <taxon>Florideophyceae</taxon>
        <taxon>Rhodymeniophycidae</taxon>
        <taxon>Gigartinales</taxon>
        <taxon>Gigartinaceae</taxon>
        <taxon>Chondrus</taxon>
    </lineage>
</organism>
<accession>R7Q7C5</accession>
<sequence length="267" mass="29158">MYPAFTHVPGTPCRATLPHRRNLSPKRPRVNFSCTANASRSNPAIAVDNVSFWWKSGRVALDKVSLRVAPGELAMLVGPNGCGKSTLLRVVRGLLIPSYGSVQLSTPCAFVHQNPDVQMLFPSVATDIAASVPKRPDMPVDEIRDSVIEAMEAVGLSPPEKYMRLSAHRLSGGQRQRAVVASALAMRPTTMLFDEATASMDPVNRAELVARVRRVVSERSIAALWVTHLLEELDVADTIIVMRGGKITAHGPRVAMMPLIYEMQDQV</sequence>
<dbReference type="GO" id="GO:0016887">
    <property type="term" value="F:ATP hydrolysis activity"/>
    <property type="evidence" value="ECO:0007669"/>
    <property type="project" value="InterPro"/>
</dbReference>
<proteinExistence type="predicted"/>
<evidence type="ECO:0000313" key="6">
    <source>
        <dbReference type="EMBL" id="CDF33286.1"/>
    </source>
</evidence>
<dbReference type="Gene3D" id="3.40.50.300">
    <property type="entry name" value="P-loop containing nucleotide triphosphate hydrolases"/>
    <property type="match status" value="1"/>
</dbReference>
<gene>
    <name evidence="6" type="ORF">CHC_T00002066001</name>
</gene>
<dbReference type="Pfam" id="PF00005">
    <property type="entry name" value="ABC_tran"/>
    <property type="match status" value="1"/>
</dbReference>
<dbReference type="EMBL" id="HG001639">
    <property type="protein sequence ID" value="CDF33286.1"/>
    <property type="molecule type" value="Genomic_DNA"/>
</dbReference>
<dbReference type="PANTHER" id="PTHR43514:SF4">
    <property type="entry name" value="ABC TRANSPORTER I FAMILY MEMBER 10"/>
    <property type="match status" value="1"/>
</dbReference>
<keyword evidence="7" id="KW-1185">Reference proteome</keyword>
<evidence type="ECO:0000259" key="5">
    <source>
        <dbReference type="PROSITE" id="PS50893"/>
    </source>
</evidence>
<dbReference type="PhylomeDB" id="R7Q7C5"/>